<evidence type="ECO:0000313" key="2">
    <source>
        <dbReference type="EMBL" id="KAK3378939.1"/>
    </source>
</evidence>
<dbReference type="InterPro" id="IPR025649">
    <property type="entry name" value="DUF4360"/>
</dbReference>
<organism evidence="2 3">
    <name type="scientific">Lasiosphaeria ovina</name>
    <dbReference type="NCBI Taxonomy" id="92902"/>
    <lineage>
        <taxon>Eukaryota</taxon>
        <taxon>Fungi</taxon>
        <taxon>Dikarya</taxon>
        <taxon>Ascomycota</taxon>
        <taxon>Pezizomycotina</taxon>
        <taxon>Sordariomycetes</taxon>
        <taxon>Sordariomycetidae</taxon>
        <taxon>Sordariales</taxon>
        <taxon>Lasiosphaeriaceae</taxon>
        <taxon>Lasiosphaeria</taxon>
    </lineage>
</organism>
<feature type="signal peptide" evidence="1">
    <location>
        <begin position="1"/>
        <end position="18"/>
    </location>
</feature>
<dbReference type="Pfam" id="PF14273">
    <property type="entry name" value="DUF4360"/>
    <property type="match status" value="1"/>
</dbReference>
<feature type="chain" id="PRO_5042117098" description="Secreted protein" evidence="1">
    <location>
        <begin position="19"/>
        <end position="212"/>
    </location>
</feature>
<proteinExistence type="predicted"/>
<evidence type="ECO:0000256" key="1">
    <source>
        <dbReference type="SAM" id="SignalP"/>
    </source>
</evidence>
<dbReference type="PANTHER" id="PTHR38847">
    <property type="match status" value="1"/>
</dbReference>
<keyword evidence="1" id="KW-0732">Signal</keyword>
<name>A0AAE0KLM6_9PEZI</name>
<dbReference type="AlphaFoldDB" id="A0AAE0KLM6"/>
<dbReference type="EMBL" id="JAULSN010000002">
    <property type="protein sequence ID" value="KAK3378939.1"/>
    <property type="molecule type" value="Genomic_DNA"/>
</dbReference>
<comment type="caution">
    <text evidence="2">The sequence shown here is derived from an EMBL/GenBank/DDBJ whole genome shotgun (WGS) entry which is preliminary data.</text>
</comment>
<dbReference type="Proteomes" id="UP001287356">
    <property type="component" value="Unassembled WGS sequence"/>
</dbReference>
<protein>
    <recommendedName>
        <fullName evidence="4">Secreted protein</fullName>
    </recommendedName>
</protein>
<keyword evidence="3" id="KW-1185">Reference proteome</keyword>
<evidence type="ECO:0008006" key="4">
    <source>
        <dbReference type="Google" id="ProtNLM"/>
    </source>
</evidence>
<evidence type="ECO:0000313" key="3">
    <source>
        <dbReference type="Proteomes" id="UP001287356"/>
    </source>
</evidence>
<reference evidence="2" key="1">
    <citation type="journal article" date="2023" name="Mol. Phylogenet. Evol.">
        <title>Genome-scale phylogeny and comparative genomics of the fungal order Sordariales.</title>
        <authorList>
            <person name="Hensen N."/>
            <person name="Bonometti L."/>
            <person name="Westerberg I."/>
            <person name="Brannstrom I.O."/>
            <person name="Guillou S."/>
            <person name="Cros-Aarteil S."/>
            <person name="Calhoun S."/>
            <person name="Haridas S."/>
            <person name="Kuo A."/>
            <person name="Mondo S."/>
            <person name="Pangilinan J."/>
            <person name="Riley R."/>
            <person name="LaButti K."/>
            <person name="Andreopoulos B."/>
            <person name="Lipzen A."/>
            <person name="Chen C."/>
            <person name="Yan M."/>
            <person name="Daum C."/>
            <person name="Ng V."/>
            <person name="Clum A."/>
            <person name="Steindorff A."/>
            <person name="Ohm R.A."/>
            <person name="Martin F."/>
            <person name="Silar P."/>
            <person name="Natvig D.O."/>
            <person name="Lalanne C."/>
            <person name="Gautier V."/>
            <person name="Ament-Velasquez S.L."/>
            <person name="Kruys A."/>
            <person name="Hutchinson M.I."/>
            <person name="Powell A.J."/>
            <person name="Barry K."/>
            <person name="Miller A.N."/>
            <person name="Grigoriev I.V."/>
            <person name="Debuchy R."/>
            <person name="Gladieux P."/>
            <person name="Hiltunen Thoren M."/>
            <person name="Johannesson H."/>
        </authorList>
    </citation>
    <scope>NUCLEOTIDE SEQUENCE</scope>
    <source>
        <strain evidence="2">CBS 958.72</strain>
    </source>
</reference>
<reference evidence="2" key="2">
    <citation type="submission" date="2023-06" db="EMBL/GenBank/DDBJ databases">
        <authorList>
            <consortium name="Lawrence Berkeley National Laboratory"/>
            <person name="Haridas S."/>
            <person name="Hensen N."/>
            <person name="Bonometti L."/>
            <person name="Westerberg I."/>
            <person name="Brannstrom I.O."/>
            <person name="Guillou S."/>
            <person name="Cros-Aarteil S."/>
            <person name="Calhoun S."/>
            <person name="Kuo A."/>
            <person name="Mondo S."/>
            <person name="Pangilinan J."/>
            <person name="Riley R."/>
            <person name="Labutti K."/>
            <person name="Andreopoulos B."/>
            <person name="Lipzen A."/>
            <person name="Chen C."/>
            <person name="Yanf M."/>
            <person name="Daum C."/>
            <person name="Ng V."/>
            <person name="Clum A."/>
            <person name="Steindorff A."/>
            <person name="Ohm R."/>
            <person name="Martin F."/>
            <person name="Silar P."/>
            <person name="Natvig D."/>
            <person name="Lalanne C."/>
            <person name="Gautier V."/>
            <person name="Ament-Velasquez S.L."/>
            <person name="Kruys A."/>
            <person name="Hutchinson M.I."/>
            <person name="Powell A.J."/>
            <person name="Barry K."/>
            <person name="Miller A.N."/>
            <person name="Grigoriev I.V."/>
            <person name="Debuchy R."/>
            <person name="Gladieux P."/>
            <person name="Thoren M.H."/>
            <person name="Johannesson H."/>
        </authorList>
    </citation>
    <scope>NUCLEOTIDE SEQUENCE</scope>
    <source>
        <strain evidence="2">CBS 958.72</strain>
    </source>
</reference>
<gene>
    <name evidence="2" type="ORF">B0T24DRAFT_589546</name>
</gene>
<sequence length="212" mass="22318">MILVSLLFFLGCAAAARATDIDPVPRLTSRSGTYSGNGCPQKSVTTSISTSNSTTGTYQLLISLDRAIPYIGPGSIPSDKSKLCSLKIDLGLPAGWRARLGDGGLDFRGWFDLRDNRTTGTMSAQYYFATNDVTSSFSFSILGPLVGSFVNHTDSSSGAHSGPCGNGTLNVVKRISATSRSASSGSDGYVGPDPDPSEQVWAFVSRLQVLKC</sequence>
<dbReference type="PANTHER" id="PTHR38847:SF1">
    <property type="entry name" value="PSEUDOURIDINE SYNTHASE RSUA_RLUA-LIKE DOMAIN-CONTAINING PROTEIN"/>
    <property type="match status" value="1"/>
</dbReference>
<accession>A0AAE0KLM6</accession>